<name>A0ACC0EL69_9BASI</name>
<protein>
    <submittedName>
        <fullName evidence="1">Uncharacterized protein</fullName>
    </submittedName>
</protein>
<dbReference type="Proteomes" id="UP001060170">
    <property type="component" value="Chromosome 5"/>
</dbReference>
<accession>A0ACC0EL69</accession>
<reference evidence="2" key="2">
    <citation type="journal article" date="2018" name="Mol. Plant Microbe Interact.">
        <title>Genome sequence resources for the wheat stripe rust pathogen (Puccinia striiformis f. sp. tritici) and the barley stripe rust pathogen (Puccinia striiformis f. sp. hordei).</title>
        <authorList>
            <person name="Xia C."/>
            <person name="Wang M."/>
            <person name="Yin C."/>
            <person name="Cornejo O.E."/>
            <person name="Hulbert S.H."/>
            <person name="Chen X."/>
        </authorList>
    </citation>
    <scope>NUCLEOTIDE SEQUENCE [LARGE SCALE GENOMIC DNA]</scope>
    <source>
        <strain evidence="2">93-210</strain>
    </source>
</reference>
<evidence type="ECO:0000313" key="2">
    <source>
        <dbReference type="Proteomes" id="UP001060170"/>
    </source>
</evidence>
<reference evidence="1 2" key="3">
    <citation type="journal article" date="2022" name="Microbiol. Spectr.">
        <title>Folding features and dynamics of 3D genome architecture in plant fungal pathogens.</title>
        <authorList>
            <person name="Xia C."/>
        </authorList>
    </citation>
    <scope>NUCLEOTIDE SEQUENCE [LARGE SCALE GENOMIC DNA]</scope>
    <source>
        <strain evidence="1 2">93-210</strain>
    </source>
</reference>
<organism evidence="1 2">
    <name type="scientific">Puccinia striiformis f. sp. tritici</name>
    <dbReference type="NCBI Taxonomy" id="168172"/>
    <lineage>
        <taxon>Eukaryota</taxon>
        <taxon>Fungi</taxon>
        <taxon>Dikarya</taxon>
        <taxon>Basidiomycota</taxon>
        <taxon>Pucciniomycotina</taxon>
        <taxon>Pucciniomycetes</taxon>
        <taxon>Pucciniales</taxon>
        <taxon>Pucciniaceae</taxon>
        <taxon>Puccinia</taxon>
    </lineage>
</organism>
<reference evidence="2" key="1">
    <citation type="journal article" date="2018" name="BMC Genomics">
        <title>Genomic insights into host adaptation between the wheat stripe rust pathogen (Puccinia striiformis f. sp. tritici) and the barley stripe rust pathogen (Puccinia striiformis f. sp. hordei).</title>
        <authorList>
            <person name="Xia C."/>
            <person name="Wang M."/>
            <person name="Yin C."/>
            <person name="Cornejo O.E."/>
            <person name="Hulbert S.H."/>
            <person name="Chen X."/>
        </authorList>
    </citation>
    <scope>NUCLEOTIDE SEQUENCE [LARGE SCALE GENOMIC DNA]</scope>
    <source>
        <strain evidence="2">93-210</strain>
    </source>
</reference>
<evidence type="ECO:0000313" key="1">
    <source>
        <dbReference type="EMBL" id="KAI7955145.1"/>
    </source>
</evidence>
<comment type="caution">
    <text evidence="1">The sequence shown here is derived from an EMBL/GenBank/DDBJ whole genome shotgun (WGS) entry which is preliminary data.</text>
</comment>
<gene>
    <name evidence="1" type="ORF">MJO28_005545</name>
</gene>
<proteinExistence type="predicted"/>
<dbReference type="EMBL" id="CM045869">
    <property type="protein sequence ID" value="KAI7955145.1"/>
    <property type="molecule type" value="Genomic_DNA"/>
</dbReference>
<sequence>MSTQPNLLGYVSDASDVQNRRSSRISTPIKRSGMIQPSPDSRRSIVRPPLSEQRTSASEISLRKRKRLFVASDSDSQISSTHKINKEKTRKKKTGSQAISSNSEAPTSEVVDIAQDSDEENSKIKHKRQRRDPFDDPRAFFSVPFRRKDDPESKPAQTHTCLWCSKEVRASGSSLSNLRTHRDGSRQTGRNSYGCPKRQEAITAGAKLPPTVHEEETLKISGTCGTITNYFAPTAKFDNGVFNQIVTLWLLRQAIPWNRVEDPYLKAAFHYCEAGANLFKRKWAANSAREVYLDLQDAMLKRLKTTDSGSNNNTMAETMHTKLRDIDGSVELEWDYATMHIKCVCHKVALVVNAGLNELGLQAPLPSKLRKAFLGSFPYINTMEKIVEESEDEAVGLNMNEGDDESDDDNDSDDLNDDEDDMIEEQSDTEAEQSNQSGNSQISTKSVTNRNSQNQTKSATNRNSSNELNELTKALDFVVKKITGSCVWRQEFDRQAKVFDEREGGKPLKGLIAGYGIRWNIKYQSRKRAYKAREVLDSMLHDEYIKYQDQIVRSSRQENRKKLGHFKEIQFTAKDWMMIDELNQELKPFNRLTKIMEGDGPTGAFVLPNYYQIIADLKRKEEACDRGHAFHPMFVKMIDKLQVYQDEALNCETLGMATLLHPSFRLRLFSHCWPEKAIPAQQLLERHFSSQDKIMKNQKSNGKEKSTQTTQPINKENIFELFNAPPALDKNEELEAYIKNIDHTPGPSAKDPKSVLVWWKDHSSNYPVLASLAKDYLASSALSCAAEQTFSSAADRNRPTVAPTSPPDTPDVEFVHRTTTTVSSLMASQKQPLLRMYPC</sequence>
<keyword evidence="2" id="KW-1185">Reference proteome</keyword>